<dbReference type="Proteomes" id="UP000275356">
    <property type="component" value="Unassembled WGS sequence"/>
</dbReference>
<dbReference type="RefSeq" id="WP_123740636.1">
    <property type="nucleotide sequence ID" value="NZ_CALFQU010000026.1"/>
</dbReference>
<evidence type="ECO:0000313" key="2">
    <source>
        <dbReference type="EMBL" id="ROR93723.1"/>
    </source>
</evidence>
<feature type="transmembrane region" description="Helical" evidence="1">
    <location>
        <begin position="35"/>
        <end position="56"/>
    </location>
</feature>
<accession>A0A3N2D1T9</accession>
<keyword evidence="3" id="KW-1185">Reference proteome</keyword>
<reference evidence="2 3" key="1">
    <citation type="submission" date="2018-11" db="EMBL/GenBank/DDBJ databases">
        <title>Sequencing the genomes of 1000 actinobacteria strains.</title>
        <authorList>
            <person name="Klenk H.-P."/>
        </authorList>
    </citation>
    <scope>NUCLEOTIDE SEQUENCE [LARGE SCALE GENOMIC DNA]</scope>
    <source>
        <strain evidence="2 3">DSM 13521</strain>
    </source>
</reference>
<feature type="transmembrane region" description="Helical" evidence="1">
    <location>
        <begin position="62"/>
        <end position="82"/>
    </location>
</feature>
<dbReference type="Pfam" id="PF13829">
    <property type="entry name" value="DUF4191"/>
    <property type="match status" value="1"/>
</dbReference>
<dbReference type="AlphaFoldDB" id="A0A3N2D1T9"/>
<evidence type="ECO:0000256" key="1">
    <source>
        <dbReference type="SAM" id="Phobius"/>
    </source>
</evidence>
<sequence length="238" mass="26315">MARKDSSTPAPAKKRRWYHQLWDVFQMTRKSDPAVTWWILGSFLGVVALGVLVGFLLNPGMLWYFVVLAIPFGLLAAMFILSRRAEKAAYGRIEGQPGAVSAALGTIRRGWSIEEQPVAVDPRTQAMVFRAIGKPGVVLVGEGGSRGVQQRLLEGERKRVLRLIPEVPVHLIQSGREEGQVPLPGLVKALRKQKGNLTKLEVAEVSKRLAALAKLQMPMPKGVDPMRARPDRKAMRGR</sequence>
<keyword evidence="1" id="KW-0812">Transmembrane</keyword>
<comment type="caution">
    <text evidence="2">The sequence shown here is derived from an EMBL/GenBank/DDBJ whole genome shotgun (WGS) entry which is preliminary data.</text>
</comment>
<name>A0A3N2D1T9_9MICO</name>
<dbReference type="OrthoDB" id="8479889at2"/>
<dbReference type="EMBL" id="RKHQ01000002">
    <property type="protein sequence ID" value="ROR93723.1"/>
    <property type="molecule type" value="Genomic_DNA"/>
</dbReference>
<keyword evidence="1" id="KW-1133">Transmembrane helix</keyword>
<protein>
    <submittedName>
        <fullName evidence="2">Uncharacterized protein DUF4191</fullName>
    </submittedName>
</protein>
<proteinExistence type="predicted"/>
<keyword evidence="1" id="KW-0472">Membrane</keyword>
<gene>
    <name evidence="2" type="ORF">EDD28_3145</name>
</gene>
<organism evidence="2 3">
    <name type="scientific">Salana multivorans</name>
    <dbReference type="NCBI Taxonomy" id="120377"/>
    <lineage>
        <taxon>Bacteria</taxon>
        <taxon>Bacillati</taxon>
        <taxon>Actinomycetota</taxon>
        <taxon>Actinomycetes</taxon>
        <taxon>Micrococcales</taxon>
        <taxon>Beutenbergiaceae</taxon>
        <taxon>Salana</taxon>
    </lineage>
</organism>
<dbReference type="InterPro" id="IPR025445">
    <property type="entry name" value="DUF4191"/>
</dbReference>
<evidence type="ECO:0000313" key="3">
    <source>
        <dbReference type="Proteomes" id="UP000275356"/>
    </source>
</evidence>